<dbReference type="InterPro" id="IPR050561">
    <property type="entry name" value="PTP"/>
</dbReference>
<comment type="caution">
    <text evidence="2">The sequence shown here is derived from an EMBL/GenBank/DDBJ whole genome shotgun (WGS) entry which is preliminary data.</text>
</comment>
<evidence type="ECO:0000313" key="2">
    <source>
        <dbReference type="EMBL" id="KAK4519145.1"/>
    </source>
</evidence>
<dbReference type="Pfam" id="PF14566">
    <property type="entry name" value="PTPlike_phytase"/>
    <property type="match status" value="3"/>
</dbReference>
<evidence type="ECO:0000256" key="1">
    <source>
        <dbReference type="SAM" id="MobiDB-lite"/>
    </source>
</evidence>
<dbReference type="GeneID" id="89953063"/>
<dbReference type="PANTHER" id="PTHR23339">
    <property type="entry name" value="TYROSINE SPECIFIC PROTEIN PHOSPHATASE AND DUAL SPECIFICITY PROTEIN PHOSPHATASE"/>
    <property type="match status" value="1"/>
</dbReference>
<feature type="region of interest" description="Disordered" evidence="1">
    <location>
        <begin position="653"/>
        <end position="678"/>
    </location>
</feature>
<organism evidence="2 3">
    <name type="scientific">Mucor velutinosus</name>
    <dbReference type="NCBI Taxonomy" id="708070"/>
    <lineage>
        <taxon>Eukaryota</taxon>
        <taxon>Fungi</taxon>
        <taxon>Fungi incertae sedis</taxon>
        <taxon>Mucoromycota</taxon>
        <taxon>Mucoromycotina</taxon>
        <taxon>Mucoromycetes</taxon>
        <taxon>Mucorales</taxon>
        <taxon>Mucorineae</taxon>
        <taxon>Mucoraceae</taxon>
        <taxon>Mucor</taxon>
    </lineage>
</organism>
<name>A0AAN7DN99_9FUNG</name>
<dbReference type="SUPFAM" id="SSF52799">
    <property type="entry name" value="(Phosphotyrosine protein) phosphatases II"/>
    <property type="match status" value="3"/>
</dbReference>
<dbReference type="RefSeq" id="XP_064685811.1">
    <property type="nucleotide sequence ID" value="XM_064828609.1"/>
</dbReference>
<feature type="region of interest" description="Disordered" evidence="1">
    <location>
        <begin position="65"/>
        <end position="90"/>
    </location>
</feature>
<protein>
    <recommendedName>
        <fullName evidence="4">Paladin</fullName>
    </recommendedName>
</protein>
<evidence type="ECO:0000313" key="3">
    <source>
        <dbReference type="Proteomes" id="UP001304243"/>
    </source>
</evidence>
<accession>A0AAN7DN99</accession>
<keyword evidence="3" id="KW-1185">Reference proteome</keyword>
<dbReference type="SMART" id="SM01301">
    <property type="entry name" value="PTPlike_phytase"/>
    <property type="match status" value="3"/>
</dbReference>
<feature type="compositionally biased region" description="Polar residues" evidence="1">
    <location>
        <begin position="76"/>
        <end position="90"/>
    </location>
</feature>
<dbReference type="CDD" id="cd14496">
    <property type="entry name" value="PTP_paladin"/>
    <property type="match status" value="1"/>
</dbReference>
<gene>
    <name evidence="2" type="ORF">ATC70_009377</name>
</gene>
<proteinExistence type="predicted"/>
<dbReference type="EMBL" id="JASEJX010000012">
    <property type="protein sequence ID" value="KAK4519145.1"/>
    <property type="molecule type" value="Genomic_DNA"/>
</dbReference>
<feature type="region of interest" description="Disordered" evidence="1">
    <location>
        <begin position="1"/>
        <end position="23"/>
    </location>
</feature>
<dbReference type="InterPro" id="IPR029021">
    <property type="entry name" value="Prot-tyrosine_phosphatase-like"/>
</dbReference>
<dbReference type="Proteomes" id="UP001304243">
    <property type="component" value="Unassembled WGS sequence"/>
</dbReference>
<dbReference type="Gene3D" id="3.90.190.10">
    <property type="entry name" value="Protein tyrosine phosphatase superfamily"/>
    <property type="match status" value="3"/>
</dbReference>
<sequence>MTISKDPSDGVLGTSPKSNNNTFSLYAESSSTRRGSVHSVHDSPSLQRRLIDATFSQASEATKNFVPPRIGGASGSGFNSRNHSRQSSNIDNTSAMFHSNQINTTLDPFSLLKMAPNVVKSRKGSVLARNTILKMDHFSSGTNTNLDFHLQGAPNFRVAELNVHGVAQPTVIGLSTILAILNCHPKSLNSESCTWFSTREEPLVYLNGSPYVLREYADPMQNMSAFLGINAVRLEKVEERLKLDVVKEAKSLGGLLLVHQELSDGTVVPCYIAADKVQTPKEVFQSFQTEGYRLKYFRIPISPEQAPEDNYFDEYINVIRSLEPTDPLIFNCGIGAVRTTVGIIIAQIIRRTQLIERGRPDPFPIPGWSYPSTMDTSSPVMSDELNMNRYVKGLEEADNVNAKNHALLRLVLILENALDSKLSSQSAIEWVLQRGSLIENLKEAIMGNYQSIVSLTTVLESGTFSKRILDTVIDRSDAVINLRESILTNRIRQTTQTSSADYDESNYLSKALNGLQRYFFLLCFTAYVNESPNTKFENRFSSWVRSRTEIWAMLQNMRRKGPRLYFFRPVEDLHHLNPTANQKRASSALSVSRGRNAQGMFDMTGAGPQPNTGITVEMEEFTINSRTGVVLTSQTILKVDFWHFGYLSDKNEDSSITSSMEEDHKLQQPQQQQGPERHHSFVIDGASNFRRIENTHVYGVAQPTVNGLRQVIRTLLSDRPKSERILWINLREEPIIYINGIPYVLRDRAFTLRNLKAYKGITGSRMEQLEERLKEDVMREVAQCGGRILLHGEDRNGNVLSSWEEVDLQDIMTVREVMEFAALEIQQERELSDNEEQAQQSLVNNLLEYHRVPITAEKAPEWRDFDDLTSLVTGVDLSKTAIIMNCQVGLGRSTTGTIIASLLTRWIRPKNNISSTNSSIRNSRSELPLQNSVQYPNYQIINSLLRVIRRGLENKCIVDAILDQCSVGGRNLRSTIEDARIQAEKEQEEDPSQFKRTVKRGITALERYFMFICFQAYLDSTSPSLVRDTESFGLWMKRHPELGTILQDLLHTSDEFRSLVPVEQSLGGGDGMALSSEVMRVVNSRHGQVLAQQTILKHDAFPGCQKMSLKEKIPGAYNFRRIEIKQVKSAVKYGGLAATVSGLAADMERDDEKALQAPFVSGCAMPNKDAIKSILKAMQAGPGGRRWVFWTCLREEPVLYVNKNPYVLRLFTDPLKNLETTGISKERVESMEDRMRLDVIQELHEYDGRMLLHDEDSDFNLLPLWETVPSDQVETPSQVFESIRAEGYQVNYLRIPITDEQAPIPDVFDQLIHRMRDANQDVDVIFNCQMGRGRTTTGMIVASLLSMILSNDAIGDMADSFMVDSSSTTSIINPFSSNTSNDNDDESYDERERYQNGEYRVILQLVSVLTYGKLAKRLTDQAINMCDHMQNLRKAIYDYKLRIEAMTDQGSKKWRAAREVALNYLVRYFYLVVFANYLLEEMGTALDNDEDNLDDAFEDQQETSTAFKEARKLTTFKEWLKGRREIVNIISLQTLDLS</sequence>
<reference evidence="2 3" key="1">
    <citation type="submission" date="2022-11" db="EMBL/GenBank/DDBJ databases">
        <title>Mucor velutinosus strain NIH1002 WGS.</title>
        <authorList>
            <person name="Subramanian P."/>
            <person name="Mullikin J.C."/>
            <person name="Segre J.A."/>
            <person name="Zelazny A.M."/>
        </authorList>
    </citation>
    <scope>NUCLEOTIDE SEQUENCE [LARGE SCALE GENOMIC DNA]</scope>
    <source>
        <strain evidence="2 3">NIH1002</strain>
    </source>
</reference>
<evidence type="ECO:0008006" key="4">
    <source>
        <dbReference type="Google" id="ProtNLM"/>
    </source>
</evidence>